<sequence>MFDTLRSLEGKHFLDLYSGSGIIGFEASSRGAESVTFVELDKKHMNQIIANAKTIPYDHFNFLVRDVHRFLKKSVQYDIIFADPPYHISNIDKLIELCLDRLNPGGVFVLECSKKESIAGYNKISKFGGTNLLYWQV</sequence>
<evidence type="ECO:0000313" key="3">
    <source>
        <dbReference type="EMBL" id="SUZ65617.1"/>
    </source>
</evidence>
<dbReference type="PROSITE" id="PS00092">
    <property type="entry name" value="N6_MTASE"/>
    <property type="match status" value="1"/>
</dbReference>
<accession>A0A381PHC7</accession>
<proteinExistence type="predicted"/>
<dbReference type="GO" id="GO:0031167">
    <property type="term" value="P:rRNA methylation"/>
    <property type="evidence" value="ECO:0007669"/>
    <property type="project" value="InterPro"/>
</dbReference>
<keyword evidence="2" id="KW-0808">Transferase</keyword>
<dbReference type="Pfam" id="PF03602">
    <property type="entry name" value="Cons_hypoth95"/>
    <property type="match status" value="1"/>
</dbReference>
<gene>
    <name evidence="3" type="ORF">METZ01_LOCUS18471</name>
</gene>
<dbReference type="CDD" id="cd02440">
    <property type="entry name" value="AdoMet_MTases"/>
    <property type="match status" value="1"/>
</dbReference>
<dbReference type="SUPFAM" id="SSF53335">
    <property type="entry name" value="S-adenosyl-L-methionine-dependent methyltransferases"/>
    <property type="match status" value="1"/>
</dbReference>
<name>A0A381PHC7_9ZZZZ</name>
<dbReference type="Gene3D" id="3.40.50.150">
    <property type="entry name" value="Vaccinia Virus protein VP39"/>
    <property type="match status" value="1"/>
</dbReference>
<dbReference type="GO" id="GO:0003676">
    <property type="term" value="F:nucleic acid binding"/>
    <property type="evidence" value="ECO:0007669"/>
    <property type="project" value="InterPro"/>
</dbReference>
<dbReference type="AlphaFoldDB" id="A0A381PHC7"/>
<dbReference type="InterPro" id="IPR004398">
    <property type="entry name" value="RNA_MeTrfase_RsmD"/>
</dbReference>
<evidence type="ECO:0000256" key="2">
    <source>
        <dbReference type="ARBA" id="ARBA00022679"/>
    </source>
</evidence>
<dbReference type="PANTHER" id="PTHR43542">
    <property type="entry name" value="METHYLTRANSFERASE"/>
    <property type="match status" value="1"/>
</dbReference>
<protein>
    <recommendedName>
        <fullName evidence="4">Methyltransferase small domain-containing protein</fullName>
    </recommendedName>
</protein>
<dbReference type="PANTHER" id="PTHR43542:SF1">
    <property type="entry name" value="METHYLTRANSFERASE"/>
    <property type="match status" value="1"/>
</dbReference>
<keyword evidence="1" id="KW-0489">Methyltransferase</keyword>
<dbReference type="GO" id="GO:0008168">
    <property type="term" value="F:methyltransferase activity"/>
    <property type="evidence" value="ECO:0007669"/>
    <property type="project" value="UniProtKB-KW"/>
</dbReference>
<evidence type="ECO:0008006" key="4">
    <source>
        <dbReference type="Google" id="ProtNLM"/>
    </source>
</evidence>
<reference evidence="3" key="1">
    <citation type="submission" date="2018-05" db="EMBL/GenBank/DDBJ databases">
        <authorList>
            <person name="Lanie J.A."/>
            <person name="Ng W.-L."/>
            <person name="Kazmierczak K.M."/>
            <person name="Andrzejewski T.M."/>
            <person name="Davidsen T.M."/>
            <person name="Wayne K.J."/>
            <person name="Tettelin H."/>
            <person name="Glass J.I."/>
            <person name="Rusch D."/>
            <person name="Podicherti R."/>
            <person name="Tsui H.-C.T."/>
            <person name="Winkler M.E."/>
        </authorList>
    </citation>
    <scope>NUCLEOTIDE SEQUENCE</scope>
</reference>
<dbReference type="InterPro" id="IPR029063">
    <property type="entry name" value="SAM-dependent_MTases_sf"/>
</dbReference>
<dbReference type="EMBL" id="UINC01000963">
    <property type="protein sequence ID" value="SUZ65617.1"/>
    <property type="molecule type" value="Genomic_DNA"/>
</dbReference>
<organism evidence="3">
    <name type="scientific">marine metagenome</name>
    <dbReference type="NCBI Taxonomy" id="408172"/>
    <lineage>
        <taxon>unclassified sequences</taxon>
        <taxon>metagenomes</taxon>
        <taxon>ecological metagenomes</taxon>
    </lineage>
</organism>
<evidence type="ECO:0000256" key="1">
    <source>
        <dbReference type="ARBA" id="ARBA00022603"/>
    </source>
</evidence>
<dbReference type="InterPro" id="IPR002052">
    <property type="entry name" value="DNA_methylase_N6_adenine_CS"/>
</dbReference>